<dbReference type="AlphaFoldDB" id="A0A502F9L3"/>
<evidence type="ECO:0000256" key="2">
    <source>
        <dbReference type="HAMAP-Rule" id="MF_01875"/>
    </source>
</evidence>
<dbReference type="GO" id="GO:0006303">
    <property type="term" value="P:double-strand break repair via nonhomologous end joining"/>
    <property type="evidence" value="ECO:0007669"/>
    <property type="project" value="UniProtKB-UniRule"/>
</dbReference>
<dbReference type="PANTHER" id="PTHR41251:SF1">
    <property type="entry name" value="NON-HOMOLOGOUS END JOINING PROTEIN KU"/>
    <property type="match status" value="1"/>
</dbReference>
<feature type="region of interest" description="Disordered" evidence="3">
    <location>
        <begin position="228"/>
        <end position="306"/>
    </location>
</feature>
<comment type="similarity">
    <text evidence="2">Belongs to the prokaryotic Ku family.</text>
</comment>
<comment type="function">
    <text evidence="2">With LigD forms a non-homologous end joining (NHEJ) DNA repair enzyme, which repairs dsDNA breaks with reduced fidelity. Binds linear dsDNA with 5'- and 3'- overhangs but not closed circular dsDNA nor ssDNA. Recruits and stimulates the ligase activity of LigD.</text>
</comment>
<keyword evidence="6" id="KW-1185">Reference proteome</keyword>
<dbReference type="PANTHER" id="PTHR41251">
    <property type="entry name" value="NON-HOMOLOGOUS END JOINING PROTEIN KU"/>
    <property type="match status" value="1"/>
</dbReference>
<keyword evidence="2" id="KW-0233">DNA recombination</keyword>
<dbReference type="GO" id="GO:0003690">
    <property type="term" value="F:double-stranded DNA binding"/>
    <property type="evidence" value="ECO:0007669"/>
    <property type="project" value="UniProtKB-UniRule"/>
</dbReference>
<evidence type="ECO:0000259" key="4">
    <source>
        <dbReference type="SMART" id="SM00559"/>
    </source>
</evidence>
<reference evidence="5 6" key="1">
    <citation type="journal article" date="2019" name="Environ. Microbiol.">
        <title>Species interactions and distinct microbial communities in high Arctic permafrost affected cryosols are associated with the CH4 and CO2 gas fluxes.</title>
        <authorList>
            <person name="Altshuler I."/>
            <person name="Hamel J."/>
            <person name="Turney S."/>
            <person name="Magnuson E."/>
            <person name="Levesque R."/>
            <person name="Greer C."/>
            <person name="Whyte L.G."/>
        </authorList>
    </citation>
    <scope>NUCLEOTIDE SEQUENCE [LARGE SCALE GENOMIC DNA]</scope>
    <source>
        <strain evidence="5 6">S9.3B</strain>
    </source>
</reference>
<dbReference type="InterPro" id="IPR016194">
    <property type="entry name" value="SPOC-like_C_dom_sf"/>
</dbReference>
<dbReference type="EMBL" id="RCZP01000042">
    <property type="protein sequence ID" value="TPG46047.1"/>
    <property type="molecule type" value="Genomic_DNA"/>
</dbReference>
<dbReference type="SUPFAM" id="SSF100939">
    <property type="entry name" value="SPOC domain-like"/>
    <property type="match status" value="1"/>
</dbReference>
<dbReference type="Pfam" id="PF02735">
    <property type="entry name" value="Ku"/>
    <property type="match status" value="1"/>
</dbReference>
<keyword evidence="2" id="KW-0234">DNA repair</keyword>
<accession>A0A502F9L3</accession>
<feature type="domain" description="Ku" evidence="4">
    <location>
        <begin position="56"/>
        <end position="182"/>
    </location>
</feature>
<dbReference type="NCBIfam" id="TIGR02772">
    <property type="entry name" value="Ku_bact"/>
    <property type="match status" value="1"/>
</dbReference>
<dbReference type="InterPro" id="IPR006164">
    <property type="entry name" value="DNA_bd_Ku70/Ku80"/>
</dbReference>
<dbReference type="PIRSF" id="PIRSF006493">
    <property type="entry name" value="Prok_Ku"/>
    <property type="match status" value="1"/>
</dbReference>
<evidence type="ECO:0000313" key="6">
    <source>
        <dbReference type="Proteomes" id="UP000317078"/>
    </source>
</evidence>
<dbReference type="HAMAP" id="MF_01875">
    <property type="entry name" value="Prokaryotic_Ku"/>
    <property type="match status" value="1"/>
</dbReference>
<proteinExistence type="inferred from homology"/>
<dbReference type="GO" id="GO:0006310">
    <property type="term" value="P:DNA recombination"/>
    <property type="evidence" value="ECO:0007669"/>
    <property type="project" value="UniProtKB-KW"/>
</dbReference>
<evidence type="ECO:0000256" key="1">
    <source>
        <dbReference type="ARBA" id="ARBA00023125"/>
    </source>
</evidence>
<protein>
    <recommendedName>
        <fullName evidence="2">Non-homologous end joining protein Ku</fullName>
    </recommendedName>
</protein>
<comment type="subunit">
    <text evidence="2">Homodimer. Interacts with LigD.</text>
</comment>
<comment type="caution">
    <text evidence="5">The sequence shown here is derived from an EMBL/GenBank/DDBJ whole genome shotgun (WGS) entry which is preliminary data.</text>
</comment>
<keyword evidence="1 2" id="KW-0238">DNA-binding</keyword>
<dbReference type="Gene3D" id="2.40.290.10">
    <property type="match status" value="1"/>
</dbReference>
<evidence type="ECO:0000313" key="5">
    <source>
        <dbReference type="EMBL" id="TPG46047.1"/>
    </source>
</evidence>
<sequence>MAQKHPIWRGHLRLALVSCPVALYTAHKTSGDLSFHLINPKTQNRVRMVTVDAGTDKPVERGELVKGYEFKKDTYVILDDADFERAKIDTSEVLTVDKFVAADAIDPIYFDASYYLVPDGQAGQDVYVVLRDAIAKSGRMALSRLVLARRERAIAIVPMDRGLVLHTLHEERDLEDPKELFASVPGSKPDQEMVRLATQLVDRQTGKYDPGDMEDRYEARLREVIEAKLRGEEEAPEPEPEERRDNVIDLMAALKRSLGQSTDEGKRAPAKKAPTRSSSKSKASKAAKEAAGGKSKGAPAATRKRA</sequence>
<dbReference type="OrthoDB" id="9780854at2"/>
<dbReference type="Proteomes" id="UP000317078">
    <property type="component" value="Unassembled WGS sequence"/>
</dbReference>
<name>A0A502F9L3_9PROT</name>
<gene>
    <name evidence="2" type="primary">ku</name>
    <name evidence="5" type="ORF">EAH89_25310</name>
</gene>
<keyword evidence="2" id="KW-0227">DNA damage</keyword>
<feature type="compositionally biased region" description="Low complexity" evidence="3">
    <location>
        <begin position="289"/>
        <end position="306"/>
    </location>
</feature>
<organism evidence="5 6">
    <name type="scientific">Muricoccus nepalensis</name>
    <dbReference type="NCBI Taxonomy" id="1854500"/>
    <lineage>
        <taxon>Bacteria</taxon>
        <taxon>Pseudomonadati</taxon>
        <taxon>Pseudomonadota</taxon>
        <taxon>Alphaproteobacteria</taxon>
        <taxon>Acetobacterales</taxon>
        <taxon>Roseomonadaceae</taxon>
        <taxon>Muricoccus</taxon>
    </lineage>
</organism>
<dbReference type="InterPro" id="IPR009187">
    <property type="entry name" value="Prok_Ku"/>
</dbReference>
<dbReference type="RefSeq" id="WP_140886505.1">
    <property type="nucleotide sequence ID" value="NZ_RCZP01000042.1"/>
</dbReference>
<evidence type="ECO:0000256" key="3">
    <source>
        <dbReference type="SAM" id="MobiDB-lite"/>
    </source>
</evidence>
<dbReference type="SMART" id="SM00559">
    <property type="entry name" value="Ku78"/>
    <property type="match status" value="1"/>
</dbReference>